<feature type="non-terminal residue" evidence="1">
    <location>
        <position position="37"/>
    </location>
</feature>
<sequence length="37" mass="3895">MEILKDDADGIALHKARLKGSMSARTGLKGAAKSKPK</sequence>
<evidence type="ECO:0000313" key="1">
    <source>
        <dbReference type="EMBL" id="GFD02937.1"/>
    </source>
</evidence>
<organism evidence="1">
    <name type="scientific">Tanacetum cinerariifolium</name>
    <name type="common">Dalmatian daisy</name>
    <name type="synonym">Chrysanthemum cinerariifolium</name>
    <dbReference type="NCBI Taxonomy" id="118510"/>
    <lineage>
        <taxon>Eukaryota</taxon>
        <taxon>Viridiplantae</taxon>
        <taxon>Streptophyta</taxon>
        <taxon>Embryophyta</taxon>
        <taxon>Tracheophyta</taxon>
        <taxon>Spermatophyta</taxon>
        <taxon>Magnoliopsida</taxon>
        <taxon>eudicotyledons</taxon>
        <taxon>Gunneridae</taxon>
        <taxon>Pentapetalae</taxon>
        <taxon>asterids</taxon>
        <taxon>campanulids</taxon>
        <taxon>Asterales</taxon>
        <taxon>Asteraceae</taxon>
        <taxon>Asteroideae</taxon>
        <taxon>Anthemideae</taxon>
        <taxon>Anthemidinae</taxon>
        <taxon>Tanacetum</taxon>
    </lineage>
</organism>
<proteinExistence type="predicted"/>
<gene>
    <name evidence="1" type="ORF">Tci_874906</name>
</gene>
<reference evidence="1" key="1">
    <citation type="journal article" date="2019" name="Sci. Rep.">
        <title>Draft genome of Tanacetum cinerariifolium, the natural source of mosquito coil.</title>
        <authorList>
            <person name="Yamashiro T."/>
            <person name="Shiraishi A."/>
            <person name="Satake H."/>
            <person name="Nakayama K."/>
        </authorList>
    </citation>
    <scope>NUCLEOTIDE SEQUENCE</scope>
</reference>
<keyword evidence="1" id="KW-0067">ATP-binding</keyword>
<comment type="caution">
    <text evidence="1">The sequence shown here is derived from an EMBL/GenBank/DDBJ whole genome shotgun (WGS) entry which is preliminary data.</text>
</comment>
<dbReference type="EMBL" id="BKCJ011201458">
    <property type="protein sequence ID" value="GFD02937.1"/>
    <property type="molecule type" value="Genomic_DNA"/>
</dbReference>
<keyword evidence="1" id="KW-0547">Nucleotide-binding</keyword>
<dbReference type="GO" id="GO:0004386">
    <property type="term" value="F:helicase activity"/>
    <property type="evidence" value="ECO:0007669"/>
    <property type="project" value="UniProtKB-KW"/>
</dbReference>
<accession>A0A699SYE5</accession>
<dbReference type="AlphaFoldDB" id="A0A699SYE5"/>
<keyword evidence="1" id="KW-0347">Helicase</keyword>
<name>A0A699SYE5_TANCI</name>
<protein>
    <submittedName>
        <fullName evidence="1">DNA repair helicase</fullName>
    </submittedName>
</protein>
<keyword evidence="1" id="KW-0378">Hydrolase</keyword>